<dbReference type="InterPro" id="IPR000330">
    <property type="entry name" value="SNF2_N"/>
</dbReference>
<dbReference type="InterPro" id="IPR038718">
    <property type="entry name" value="SNF2-like_sf"/>
</dbReference>
<dbReference type="PROSITE" id="PS51194">
    <property type="entry name" value="HELICASE_CTER"/>
    <property type="match status" value="1"/>
</dbReference>
<dbReference type="GO" id="GO:0005524">
    <property type="term" value="F:ATP binding"/>
    <property type="evidence" value="ECO:0007669"/>
    <property type="project" value="InterPro"/>
</dbReference>
<evidence type="ECO:0000313" key="4">
    <source>
        <dbReference type="EMBL" id="MCC2163600.1"/>
    </source>
</evidence>
<dbReference type="SUPFAM" id="SSF52540">
    <property type="entry name" value="P-loop containing nucleoside triphosphate hydrolases"/>
    <property type="match status" value="2"/>
</dbReference>
<dbReference type="GO" id="GO:0016787">
    <property type="term" value="F:hydrolase activity"/>
    <property type="evidence" value="ECO:0007669"/>
    <property type="project" value="UniProtKB-KW"/>
</dbReference>
<keyword evidence="1" id="KW-0378">Hydrolase</keyword>
<dbReference type="Proteomes" id="UP001198962">
    <property type="component" value="Unassembled WGS sequence"/>
</dbReference>
<dbReference type="RefSeq" id="WP_308450432.1">
    <property type="nucleotide sequence ID" value="NZ_JAJEPU010000003.1"/>
</dbReference>
<dbReference type="InterPro" id="IPR001650">
    <property type="entry name" value="Helicase_C-like"/>
</dbReference>
<dbReference type="Pfam" id="PF00176">
    <property type="entry name" value="SNF2-rel_dom"/>
    <property type="match status" value="1"/>
</dbReference>
<evidence type="ECO:0000259" key="3">
    <source>
        <dbReference type="PROSITE" id="PS51194"/>
    </source>
</evidence>
<dbReference type="CDD" id="cd18012">
    <property type="entry name" value="DEXQc_arch_SWI2_SNF2"/>
    <property type="match status" value="1"/>
</dbReference>
<feature type="domain" description="Helicase ATP-binding" evidence="2">
    <location>
        <begin position="602"/>
        <end position="762"/>
    </location>
</feature>
<reference evidence="4" key="1">
    <citation type="submission" date="2021-10" db="EMBL/GenBank/DDBJ databases">
        <title>Anaerobic single-cell dispensing facilitates the cultivation of human gut bacteria.</title>
        <authorList>
            <person name="Afrizal A."/>
        </authorList>
    </citation>
    <scope>NUCLEOTIDE SEQUENCE</scope>
    <source>
        <strain evidence="4">CLA-AA-H274</strain>
    </source>
</reference>
<dbReference type="InterPro" id="IPR049730">
    <property type="entry name" value="SNF2/RAD54-like_C"/>
</dbReference>
<evidence type="ECO:0000259" key="2">
    <source>
        <dbReference type="PROSITE" id="PS51192"/>
    </source>
</evidence>
<accession>A0AAE3AN80</accession>
<dbReference type="PROSITE" id="PS51192">
    <property type="entry name" value="HELICASE_ATP_BIND_1"/>
    <property type="match status" value="1"/>
</dbReference>
<evidence type="ECO:0000313" key="5">
    <source>
        <dbReference type="Proteomes" id="UP001198962"/>
    </source>
</evidence>
<comment type="caution">
    <text evidence="4">The sequence shown here is derived from an EMBL/GenBank/DDBJ whole genome shotgun (WGS) entry which is preliminary data.</text>
</comment>
<dbReference type="InterPro" id="IPR014001">
    <property type="entry name" value="Helicase_ATP-bd"/>
</dbReference>
<protein>
    <submittedName>
        <fullName evidence="4">SNF2 helicase associated domain-containing protein</fullName>
    </submittedName>
</protein>
<proteinExistence type="predicted"/>
<feature type="domain" description="Helicase C-terminal" evidence="3">
    <location>
        <begin position="882"/>
        <end position="1039"/>
    </location>
</feature>
<keyword evidence="5" id="KW-1185">Reference proteome</keyword>
<dbReference type="SMART" id="SM00490">
    <property type="entry name" value="HELICc"/>
    <property type="match status" value="1"/>
</dbReference>
<dbReference type="Pfam" id="PF00271">
    <property type="entry name" value="Helicase_C"/>
    <property type="match status" value="1"/>
</dbReference>
<dbReference type="EMBL" id="JAJEPU010000003">
    <property type="protein sequence ID" value="MCC2163600.1"/>
    <property type="molecule type" value="Genomic_DNA"/>
</dbReference>
<dbReference type="AlphaFoldDB" id="A0AAE3AN80"/>
<dbReference type="SMART" id="SM00487">
    <property type="entry name" value="DEXDc"/>
    <property type="match status" value="1"/>
</dbReference>
<evidence type="ECO:0000256" key="1">
    <source>
        <dbReference type="ARBA" id="ARBA00022801"/>
    </source>
</evidence>
<organism evidence="4 5">
    <name type="scientific">Brotaphodocola catenula</name>
    <dbReference type="NCBI Taxonomy" id="2885361"/>
    <lineage>
        <taxon>Bacteria</taxon>
        <taxon>Bacillati</taxon>
        <taxon>Bacillota</taxon>
        <taxon>Clostridia</taxon>
        <taxon>Lachnospirales</taxon>
        <taxon>Lachnospiraceae</taxon>
        <taxon>Brotaphodocola</taxon>
    </lineage>
</organism>
<dbReference type="CDD" id="cd18793">
    <property type="entry name" value="SF2_C_SNF"/>
    <property type="match status" value="1"/>
</dbReference>
<dbReference type="InterPro" id="IPR027417">
    <property type="entry name" value="P-loop_NTPase"/>
</dbReference>
<dbReference type="InterPro" id="IPR013663">
    <property type="entry name" value="Helicase_SWF/SNF/SWI_bac"/>
</dbReference>
<dbReference type="PANTHER" id="PTHR10799">
    <property type="entry name" value="SNF2/RAD54 HELICASE FAMILY"/>
    <property type="match status" value="1"/>
</dbReference>
<dbReference type="Pfam" id="PF08455">
    <property type="entry name" value="SNF2_assoc"/>
    <property type="match status" value="1"/>
</dbReference>
<dbReference type="Gene3D" id="3.40.50.10810">
    <property type="entry name" value="Tandem AAA-ATPase domain"/>
    <property type="match status" value="1"/>
</dbReference>
<dbReference type="Gene3D" id="3.40.50.300">
    <property type="entry name" value="P-loop containing nucleotide triphosphate hydrolases"/>
    <property type="match status" value="1"/>
</dbReference>
<gene>
    <name evidence="4" type="ORF">LKD32_01660</name>
</gene>
<name>A0AAE3AN80_9FIRM</name>
<sequence>MKITEMKTSTFWKGELGVQASVEDAGNHYEISLFVKGSQLNGYSCSCVKTGLKKYVMCEHEKFVWEAWQKEQAIKNGRPVMTSQEIRTMIREYTNREVAQIVQEGEVRGICLIPRLILKRDGGTSLEFKIGRDRTYVVKDLAEFVHAVESGTQISYGKTLSFHHSLDSFVEEDRPLCAFLMELVNVYQEHFEQFRKSSFVTVKELRELNLSRGNRDRFFKLMEGRELEVEDLQGNSMQMKVREELIPIPVQIERAGRDGVKIHVDENIYGFSGETRWYVGIGLHLMCMEPLVSAQMDIFLSQMLKDRRSHTMEIQDRDMPLFYERVLKKILPYTQMDVKDIDLESYRPQELRASFSFDSPASGVLTMKPVLSYGDFSFQPIEDDKVPRTVCRDVPGEFRISQVITRYFKYQDEQSQTLLIRNDDDGMYRLLNEGMKEFMVLGEVYMSDSAKKIRVLPPPSVEVRVQAQEGWLNLDVEADGMTSEQFQKILAGYDPKKPYYRLKSGEFLRLDAGGMVTVARLVDGLEVDRALLAEGKIRVPAFRALYLDSVLKEGSGITFYRDNLFKALVRGMKSVEDSDYEIPETLRPVLREYQKTGYRWMRTLDAWSFGGILADDMGLGKTIQVITLLLDETQRNPDSAFLIVCPASLVYNWEQEIRRFAPALPVQTVAGNAGEREAVLKEVGPGVLITSYDLLKRDVMWYQDRKFRFQILDEAQYIKNPATQGAKAVKMIQSQTRFALTGTPIENRLSELWSIFEYLMPGFLHTYSGFKKKFELPIVRDGDRRALEDLRRLTGPFILRRMKQDVLKELPEKLETVVYSQAEATQQDLYRASAMQLKEEIQNMDGGIGENRIQILAGLTRLRQICCDPALCYTNYRGASAKLDTCVELIQGGIAGGHKILLFSQFTSMLERIATRLTKEGISYHMLTGSTPKEERIRLAGAFQSDEVPIFLISLKAGGTGLNLTSADIVIHYDPWWNVAAQNQATDRTHRIGQEKQVSVFKLIMKDTIEESILRLQEQKQDLARQVIEGETLSLTSLSREELLKLLS</sequence>